<accession>A0A1I5W0C6</accession>
<dbReference type="Pfam" id="PF09889">
    <property type="entry name" value="DUF2116"/>
    <property type="match status" value="1"/>
</dbReference>
<proteinExistence type="predicted"/>
<keyword evidence="2" id="KW-1185">Reference proteome</keyword>
<organism evidence="1 2">
    <name type="scientific">Geopseudomonas sagittaria</name>
    <dbReference type="NCBI Taxonomy" id="1135990"/>
    <lineage>
        <taxon>Bacteria</taxon>
        <taxon>Pseudomonadati</taxon>
        <taxon>Pseudomonadota</taxon>
        <taxon>Gammaproteobacteria</taxon>
        <taxon>Pseudomonadales</taxon>
        <taxon>Pseudomonadaceae</taxon>
        <taxon>Geopseudomonas</taxon>
    </lineage>
</organism>
<name>A0A1I5W0C6_9GAMM</name>
<sequence length="79" mass="8997">MSRKDFAAIDAAIDYTADRHKYSTHKTCVVCGTPFEAIRSDAEVCSHKCTQRRYRKRLQARLALEAAAAREELDNATRH</sequence>
<dbReference type="Proteomes" id="UP000243084">
    <property type="component" value="Unassembled WGS sequence"/>
</dbReference>
<protein>
    <submittedName>
        <fullName evidence="1">Uncharacterized protein containing a Zn-ribbon</fullName>
    </submittedName>
</protein>
<dbReference type="InterPro" id="IPR019216">
    <property type="entry name" value="DUF2116_treble_clef"/>
</dbReference>
<dbReference type="EMBL" id="FOXM01000012">
    <property type="protein sequence ID" value="SFQ13202.1"/>
    <property type="molecule type" value="Genomic_DNA"/>
</dbReference>
<gene>
    <name evidence="1" type="ORF">SAMN05216229_11226</name>
</gene>
<evidence type="ECO:0000313" key="2">
    <source>
        <dbReference type="Proteomes" id="UP000243084"/>
    </source>
</evidence>
<evidence type="ECO:0000313" key="1">
    <source>
        <dbReference type="EMBL" id="SFQ13202.1"/>
    </source>
</evidence>
<dbReference type="RefSeq" id="WP_092432814.1">
    <property type="nucleotide sequence ID" value="NZ_FOXM01000012.1"/>
</dbReference>
<dbReference type="AlphaFoldDB" id="A0A1I5W0C6"/>
<reference evidence="2" key="1">
    <citation type="submission" date="2016-10" db="EMBL/GenBank/DDBJ databases">
        <authorList>
            <person name="Varghese N."/>
            <person name="Submissions S."/>
        </authorList>
    </citation>
    <scope>NUCLEOTIDE SEQUENCE [LARGE SCALE GENOMIC DNA]</scope>
    <source>
        <strain evidence="2">JCM 18195</strain>
    </source>
</reference>